<dbReference type="AlphaFoldDB" id="A0A813GLR2"/>
<dbReference type="FunFam" id="3.30.710.10:FF:000115">
    <property type="entry name" value="Kelch protein K13"/>
    <property type="match status" value="1"/>
</dbReference>
<dbReference type="PRINTS" id="PR00501">
    <property type="entry name" value="KELCHREPEAT"/>
</dbReference>
<feature type="region of interest" description="Disordered" evidence="4">
    <location>
        <begin position="28"/>
        <end position="75"/>
    </location>
</feature>
<dbReference type="EMBL" id="CAJNNV010028934">
    <property type="protein sequence ID" value="CAE8626220.1"/>
    <property type="molecule type" value="Genomic_DNA"/>
</dbReference>
<organism evidence="6 7">
    <name type="scientific">Polarella glacialis</name>
    <name type="common">Dinoflagellate</name>
    <dbReference type="NCBI Taxonomy" id="89957"/>
    <lineage>
        <taxon>Eukaryota</taxon>
        <taxon>Sar</taxon>
        <taxon>Alveolata</taxon>
        <taxon>Dinophyceae</taxon>
        <taxon>Suessiales</taxon>
        <taxon>Suessiaceae</taxon>
        <taxon>Polarella</taxon>
    </lineage>
</organism>
<dbReference type="GO" id="GO:0051260">
    <property type="term" value="P:protein homooligomerization"/>
    <property type="evidence" value="ECO:0007669"/>
    <property type="project" value="InterPro"/>
</dbReference>
<dbReference type="PANTHER" id="PTHR24412">
    <property type="entry name" value="KELCH PROTEIN"/>
    <property type="match status" value="1"/>
</dbReference>
<evidence type="ECO:0000313" key="6">
    <source>
        <dbReference type="EMBL" id="CAE8626220.1"/>
    </source>
</evidence>
<keyword evidence="1" id="KW-0880">Kelch repeat</keyword>
<dbReference type="Pfam" id="PF02214">
    <property type="entry name" value="BTB_2"/>
    <property type="match status" value="1"/>
</dbReference>
<dbReference type="InterPro" id="IPR011333">
    <property type="entry name" value="SKP1/BTB/POZ_sf"/>
</dbReference>
<gene>
    <name evidence="6" type="ORF">PGLA1383_LOCUS43168</name>
</gene>
<dbReference type="OMA" id="HTHANSW"/>
<evidence type="ECO:0000256" key="2">
    <source>
        <dbReference type="ARBA" id="ARBA00022737"/>
    </source>
</evidence>
<keyword evidence="7" id="KW-1185">Reference proteome</keyword>
<dbReference type="SUPFAM" id="SSF54695">
    <property type="entry name" value="POZ domain"/>
    <property type="match status" value="1"/>
</dbReference>
<evidence type="ECO:0000256" key="4">
    <source>
        <dbReference type="SAM" id="MobiDB-lite"/>
    </source>
</evidence>
<evidence type="ECO:0000256" key="1">
    <source>
        <dbReference type="ARBA" id="ARBA00022441"/>
    </source>
</evidence>
<dbReference type="InterPro" id="IPR006652">
    <property type="entry name" value="Kelch_1"/>
</dbReference>
<accession>A0A813GLR2</accession>
<reference evidence="6" key="1">
    <citation type="submission" date="2021-02" db="EMBL/GenBank/DDBJ databases">
        <authorList>
            <person name="Dougan E. K."/>
            <person name="Rhodes N."/>
            <person name="Thang M."/>
            <person name="Chan C."/>
        </authorList>
    </citation>
    <scope>NUCLEOTIDE SEQUENCE</scope>
</reference>
<evidence type="ECO:0000256" key="3">
    <source>
        <dbReference type="SAM" id="Coils"/>
    </source>
</evidence>
<dbReference type="InterPro" id="IPR015915">
    <property type="entry name" value="Kelch-typ_b-propeller"/>
</dbReference>
<keyword evidence="3" id="KW-0175">Coiled coil</keyword>
<feature type="coiled-coil region" evidence="3">
    <location>
        <begin position="190"/>
        <end position="217"/>
    </location>
</feature>
<dbReference type="Proteomes" id="UP000654075">
    <property type="component" value="Unassembled WGS sequence"/>
</dbReference>
<dbReference type="SMART" id="SM00612">
    <property type="entry name" value="Kelch"/>
    <property type="match status" value="6"/>
</dbReference>
<evidence type="ECO:0000259" key="5">
    <source>
        <dbReference type="Pfam" id="PF02214"/>
    </source>
</evidence>
<dbReference type="Gene3D" id="2.120.10.80">
    <property type="entry name" value="Kelch-type beta propeller"/>
    <property type="match status" value="1"/>
</dbReference>
<keyword evidence="2" id="KW-0677">Repeat</keyword>
<feature type="domain" description="Potassium channel tetramerisation-type BTB" evidence="5">
    <location>
        <begin position="225"/>
        <end position="307"/>
    </location>
</feature>
<dbReference type="CDD" id="cd18316">
    <property type="entry name" value="BTB_POZ_KCTD-like"/>
    <property type="match status" value="1"/>
</dbReference>
<dbReference type="Gene3D" id="3.30.710.10">
    <property type="entry name" value="Potassium Channel Kv1.1, Chain A"/>
    <property type="match status" value="1"/>
</dbReference>
<dbReference type="PANTHER" id="PTHR24412:SF501">
    <property type="entry name" value="BTB DOMAIN-CONTAINING PROTEIN"/>
    <property type="match status" value="1"/>
</dbReference>
<name>A0A813GLR2_POLGL</name>
<dbReference type="InterPro" id="IPR003131">
    <property type="entry name" value="T1-type_BTB"/>
</dbReference>
<sequence length="600" mass="66893">MALDSAASLAGTTAYDFPGSFNTIGPAVASRPGTSGGGLYQPASTSFTQGPPPSSFGLAPNPENSRAAALDASGGGPAAVRLASQDEFGNMVGDIKRTFTLWVQNAEKKIREDFSTLQRDRQAFEDEKARVWQEFVAQKQSEYDRIRDDKRRADLEVQSSARQIRQEREDARAKLVSDRVNMEKDVLQGRRRFLLEREKFRLEYEAAEKERQRISEHNVATETMVDINVGGVIFEASRHTFTQQPGSLLERLMTGRASAPRDRDGRIFLDRDSSLFRSILNFLRDPSAPPPSRDAAESEALCQEAEHLGVRFYPYPLVYAVGGHDGSDHLAATEVLDVENQCWRPCKPMHTERTYFGAQVLHSRLYLFGGQNLEYKALCETECFDCLRGSWMAGPDLNVPRRNCASAELDGRIYAIGGFDGTQILSHVEAFDPRMKSWMPLDSMTVPRSSASATTYGGRLWVLGGTSGSRLRTTERYDPRAGKWEALRSDMIEVRSAGQASNCLERLYVLGGTDQNQNVHSSLECYNPEAGGSWIFRKSMQVPRMDFGCSMLSDSIMVGGGQHGEVLSSTEFYRPELDDWQMGPPMLSPRYGHQLLLVNL</sequence>
<comment type="caution">
    <text evidence="6">The sequence shown here is derived from an EMBL/GenBank/DDBJ whole genome shotgun (WGS) entry which is preliminary data.</text>
</comment>
<proteinExistence type="predicted"/>
<protein>
    <recommendedName>
        <fullName evidence="5">Potassium channel tetramerisation-type BTB domain-containing protein</fullName>
    </recommendedName>
</protein>
<dbReference type="Pfam" id="PF24681">
    <property type="entry name" value="Kelch_KLHDC2_KLHL20_DRC7"/>
    <property type="match status" value="1"/>
</dbReference>
<dbReference type="OrthoDB" id="191037at2759"/>
<dbReference type="Pfam" id="PF01344">
    <property type="entry name" value="Kelch_1"/>
    <property type="match status" value="1"/>
</dbReference>
<evidence type="ECO:0000313" key="7">
    <source>
        <dbReference type="Proteomes" id="UP000654075"/>
    </source>
</evidence>
<dbReference type="SUPFAM" id="SSF117281">
    <property type="entry name" value="Kelch motif"/>
    <property type="match status" value="1"/>
</dbReference>